<evidence type="ECO:0000313" key="2">
    <source>
        <dbReference type="Proteomes" id="UP001480973"/>
    </source>
</evidence>
<comment type="caution">
    <text evidence="1">The sequence shown here is derived from an EMBL/GenBank/DDBJ whole genome shotgun (WGS) entry which is preliminary data.</text>
</comment>
<keyword evidence="2" id="KW-1185">Reference proteome</keyword>
<protein>
    <submittedName>
        <fullName evidence="1">Uncharacterized protein</fullName>
    </submittedName>
</protein>
<proteinExistence type="predicted"/>
<evidence type="ECO:0000313" key="1">
    <source>
        <dbReference type="EMBL" id="MEQ2535692.1"/>
    </source>
</evidence>
<organism evidence="1 2">
    <name type="scientific">Lachnospira intestinalis</name>
    <dbReference type="NCBI Taxonomy" id="3133158"/>
    <lineage>
        <taxon>Bacteria</taxon>
        <taxon>Bacillati</taxon>
        <taxon>Bacillota</taxon>
        <taxon>Clostridia</taxon>
        <taxon>Lachnospirales</taxon>
        <taxon>Lachnospiraceae</taxon>
        <taxon>Lachnospira</taxon>
    </lineage>
</organism>
<gene>
    <name evidence="1" type="ORF">WMO38_11245</name>
</gene>
<accession>A0ABV1GQY5</accession>
<dbReference type="Proteomes" id="UP001480973">
    <property type="component" value="Unassembled WGS sequence"/>
</dbReference>
<reference evidence="1 2" key="1">
    <citation type="submission" date="2024-03" db="EMBL/GenBank/DDBJ databases">
        <title>Human intestinal bacterial collection.</title>
        <authorList>
            <person name="Pauvert C."/>
            <person name="Hitch T.C.A."/>
            <person name="Clavel T."/>
        </authorList>
    </citation>
    <scope>NUCLEOTIDE SEQUENCE [LARGE SCALE GENOMIC DNA]</scope>
    <source>
        <strain evidence="1 2">CLA-JM-H10</strain>
    </source>
</reference>
<sequence length="143" mass="15407">MKKALAGILSTAMIFTSGVIPNTLTSVQVATTYNDTTTALSSLAGSTGLKMYELTSSDVGAQLSNGIYYMNSDLTLNEDKSHYNGLKIAENATAYIYIPKGRTLTVYGQDGVNARNGGNATEPSFTFHDYTHDGITFRRTDEV</sequence>
<name>A0ABV1GQY5_9FIRM</name>
<dbReference type="EMBL" id="JBBMES010000013">
    <property type="protein sequence ID" value="MEQ2535692.1"/>
    <property type="molecule type" value="Genomic_DNA"/>
</dbReference>